<evidence type="ECO:0000256" key="1">
    <source>
        <dbReference type="SAM" id="MobiDB-lite"/>
    </source>
</evidence>
<evidence type="ECO:0000313" key="2">
    <source>
        <dbReference type="EMBL" id="EES51710.1"/>
    </source>
</evidence>
<keyword evidence="3" id="KW-1185">Reference proteome</keyword>
<gene>
    <name evidence="2" type="ORF">UBAL3_95660002</name>
</gene>
<name>C6I091_9BACT</name>
<dbReference type="AlphaFoldDB" id="C6I091"/>
<accession>C6I091</accession>
<dbReference type="Proteomes" id="UP000009374">
    <property type="component" value="Unassembled WGS sequence"/>
</dbReference>
<proteinExistence type="predicted"/>
<organism evidence="2 3">
    <name type="scientific">Leptospirillum ferrodiazotrophum</name>
    <dbReference type="NCBI Taxonomy" id="412449"/>
    <lineage>
        <taxon>Bacteria</taxon>
        <taxon>Pseudomonadati</taxon>
        <taxon>Nitrospirota</taxon>
        <taxon>Nitrospiria</taxon>
        <taxon>Nitrospirales</taxon>
        <taxon>Nitrospiraceae</taxon>
        <taxon>Leptospirillum</taxon>
    </lineage>
</organism>
<evidence type="ECO:0000313" key="3">
    <source>
        <dbReference type="Proteomes" id="UP000009374"/>
    </source>
</evidence>
<dbReference type="EMBL" id="GG693886">
    <property type="protein sequence ID" value="EES51710.1"/>
    <property type="molecule type" value="Genomic_DNA"/>
</dbReference>
<feature type="region of interest" description="Disordered" evidence="1">
    <location>
        <begin position="1"/>
        <end position="27"/>
    </location>
</feature>
<evidence type="ECO:0008006" key="4">
    <source>
        <dbReference type="Google" id="ProtNLM"/>
    </source>
</evidence>
<protein>
    <recommendedName>
        <fullName evidence="4">DUF4238 domain-containing protein</fullName>
    </recommendedName>
</protein>
<reference evidence="2 3" key="1">
    <citation type="journal article" date="2009" name="Appl. Environ. Microbiol.">
        <title>Community genomic and proteomic analyses of chemoautotrophic iron-oxidizing "Leptospirillum rubarum" (Group II) and "Leptospirillum ferrodiazotrophum" (Group III) bacteria in acid mine drainage biofilms.</title>
        <authorList>
            <person name="Goltsman D.S."/>
            <person name="Denef V.J."/>
            <person name="Singer S.W."/>
            <person name="VerBerkmoes N.C."/>
            <person name="Lefsrud M."/>
            <person name="Mueller R.S."/>
            <person name="Dick G.J."/>
            <person name="Sun C.L."/>
            <person name="Wheeler K.E."/>
            <person name="Zemla A."/>
            <person name="Baker B.J."/>
            <person name="Hauser L."/>
            <person name="Land M."/>
            <person name="Shah M.B."/>
            <person name="Thelen M.P."/>
            <person name="Hettich R.L."/>
            <person name="Banfield J.F."/>
        </authorList>
    </citation>
    <scope>NUCLEOTIDE SEQUENCE [LARGE SCALE GENOMIC DNA]</scope>
</reference>
<sequence>MSPQTQRKGEKTQKGNPHGLTKNQHILPKRSIERFSGENSCVSVFFKEDQGRGGPKIIPPGNELFCAPRVWDQRSEDTMKKIYEDPFQELAERILTGESSSLNSKDTETATCFWGLWASRFLAQKEPPEDIPVVGVTGIESQDLREQLERGHALFINPDGTISGRNKAGLDIQKGIDQILLDYANWSWGIVEAKESEFIVPDCPCVMYLPISPKIAMLANDQQFHGKAYFSVEDVKGLNKALFSVTKRYLFAHSINLGTALWT</sequence>